<dbReference type="KEGG" id="fya:KMW28_10735"/>
<dbReference type="Proteomes" id="UP000678679">
    <property type="component" value="Chromosome 1"/>
</dbReference>
<dbReference type="EMBL" id="CP076132">
    <property type="protein sequence ID" value="QWG00128.1"/>
    <property type="molecule type" value="Genomic_DNA"/>
</dbReference>
<comment type="similarity">
    <text evidence="1 5">Belongs to the GTP cyclohydrolase I type 2/NIF3 family.</text>
</comment>
<dbReference type="PANTHER" id="PTHR13799:SF14">
    <property type="entry name" value="GTP CYCLOHYDROLASE 1 TYPE 2 HOMOLOG"/>
    <property type="match status" value="1"/>
</dbReference>
<reference evidence="7 8" key="1">
    <citation type="submission" date="2021-05" db="EMBL/GenBank/DDBJ databases">
        <title>Comparative genomic studies on the polysaccharide-degrading batcterial strains of the Flammeovirga genus.</title>
        <authorList>
            <person name="Zewei F."/>
            <person name="Zheng Z."/>
            <person name="Yu L."/>
            <person name="Ruyue G."/>
            <person name="Yanhong M."/>
            <person name="Yuanyuan C."/>
            <person name="Jingyan G."/>
            <person name="Wenjun H."/>
        </authorList>
    </citation>
    <scope>NUCLEOTIDE SEQUENCE [LARGE SCALE GENOMIC DNA]</scope>
    <source>
        <strain evidence="7 8">NBRC:100898</strain>
    </source>
</reference>
<feature type="binding site" evidence="6">
    <location>
        <position position="64"/>
    </location>
    <ligand>
        <name>a divalent metal cation</name>
        <dbReference type="ChEBI" id="CHEBI:60240"/>
        <label>2</label>
    </ligand>
</feature>
<gene>
    <name evidence="7" type="ORF">KMW28_10735</name>
</gene>
<evidence type="ECO:0000256" key="4">
    <source>
        <dbReference type="ARBA" id="ARBA00022723"/>
    </source>
</evidence>
<sequence length="365" mass="40058">MKIKEIVKSLEQLAPPVYQESYDNSGLLTGSGNEEVKGILVTLDCVEDIVDEAINTGCNLIVAHHPLIFGGLKRLNGKNYVERTVIKAIKNDIAIYAIHTNLDNMNNGVSAKICSLLGLENLKILAPKKDTLFKLTSYVPIEATQKVLEALGNAGAGQIGNYSNCSYQTKGIGSFLGNSNTNPSVGQANQLEEVEENKIEVQFPIHLKGSVLNALHSSHPYEEVAYHITKLENVNTTVGSGMYGTYTEGIPADIFLSKLKDTFKVGAIRHTKVVNKTIKKVAVCGGAGSFLLGNAKGVKADVFITGDFKYHEFFDAEDQIMIADIGHYESEQFTSELLIDYIKEQFDEIKVIKTSNNTNPVHYFY</sequence>
<evidence type="ECO:0000256" key="5">
    <source>
        <dbReference type="PIRNR" id="PIRNR037489"/>
    </source>
</evidence>
<evidence type="ECO:0000256" key="6">
    <source>
        <dbReference type="PIRSR" id="PIRSR602678-1"/>
    </source>
</evidence>
<feature type="binding site" evidence="6">
    <location>
        <position position="103"/>
    </location>
    <ligand>
        <name>a divalent metal cation</name>
        <dbReference type="ChEBI" id="CHEBI:60240"/>
        <label>1</label>
    </ligand>
</feature>
<dbReference type="GO" id="GO:0005737">
    <property type="term" value="C:cytoplasm"/>
    <property type="evidence" value="ECO:0007669"/>
    <property type="project" value="TreeGrafter"/>
</dbReference>
<name>A0AAX1N2G8_9BACT</name>
<dbReference type="InterPro" id="IPR036069">
    <property type="entry name" value="DUF34/NIF3_sf"/>
</dbReference>
<evidence type="ECO:0000313" key="8">
    <source>
        <dbReference type="Proteomes" id="UP000678679"/>
    </source>
</evidence>
<keyword evidence="8" id="KW-1185">Reference proteome</keyword>
<feature type="binding site" evidence="6">
    <location>
        <position position="331"/>
    </location>
    <ligand>
        <name>a divalent metal cation</name>
        <dbReference type="ChEBI" id="CHEBI:60240"/>
        <label>1</label>
    </ligand>
</feature>
<dbReference type="PIRSF" id="PIRSF037489">
    <property type="entry name" value="UCP037489_NIF3_YqfO"/>
    <property type="match status" value="1"/>
</dbReference>
<accession>A0AAX1N2G8</accession>
<dbReference type="Pfam" id="PF01784">
    <property type="entry name" value="DUF34_NIF3"/>
    <property type="match status" value="1"/>
</dbReference>
<dbReference type="InterPro" id="IPR015867">
    <property type="entry name" value="N-reg_PII/ATP_PRibTrfase_C"/>
</dbReference>
<dbReference type="InterPro" id="IPR017221">
    <property type="entry name" value="DUF34/NIF3_bac"/>
</dbReference>
<evidence type="ECO:0000256" key="3">
    <source>
        <dbReference type="ARBA" id="ARBA00022112"/>
    </source>
</evidence>
<dbReference type="RefSeq" id="WP_169663420.1">
    <property type="nucleotide sequence ID" value="NZ_CP076132.1"/>
</dbReference>
<evidence type="ECO:0000256" key="1">
    <source>
        <dbReference type="ARBA" id="ARBA00006964"/>
    </source>
</evidence>
<dbReference type="AlphaFoldDB" id="A0AAX1N2G8"/>
<dbReference type="GO" id="GO:0046872">
    <property type="term" value="F:metal ion binding"/>
    <property type="evidence" value="ECO:0007669"/>
    <property type="project" value="UniProtKB-UniRule"/>
</dbReference>
<keyword evidence="4 5" id="KW-0479">Metal-binding</keyword>
<dbReference type="SUPFAM" id="SSF102705">
    <property type="entry name" value="NIF3 (NGG1p interacting factor 3)-like"/>
    <property type="match status" value="1"/>
</dbReference>
<evidence type="ECO:0000313" key="7">
    <source>
        <dbReference type="EMBL" id="QWG00128.1"/>
    </source>
</evidence>
<dbReference type="PANTHER" id="PTHR13799">
    <property type="entry name" value="NGG1 INTERACTING FACTOR 3"/>
    <property type="match status" value="1"/>
</dbReference>
<dbReference type="FunFam" id="3.40.1390.30:FF:000001">
    <property type="entry name" value="GTP cyclohydrolase 1 type 2"/>
    <property type="match status" value="1"/>
</dbReference>
<evidence type="ECO:0000256" key="2">
    <source>
        <dbReference type="ARBA" id="ARBA00011643"/>
    </source>
</evidence>
<dbReference type="InterPro" id="IPR002678">
    <property type="entry name" value="DUF34/NIF3"/>
</dbReference>
<comment type="subunit">
    <text evidence="2">Homohexamer.</text>
</comment>
<feature type="binding site" evidence="6">
    <location>
        <position position="65"/>
    </location>
    <ligand>
        <name>a divalent metal cation</name>
        <dbReference type="ChEBI" id="CHEBI:60240"/>
        <label>1</label>
    </ligand>
</feature>
<dbReference type="Gene3D" id="3.30.70.120">
    <property type="match status" value="1"/>
</dbReference>
<proteinExistence type="inferred from homology"/>
<dbReference type="Gene3D" id="3.40.1390.30">
    <property type="entry name" value="NIF3 (NGG1p interacting factor 3)-like"/>
    <property type="match status" value="1"/>
</dbReference>
<dbReference type="NCBIfam" id="TIGR00486">
    <property type="entry name" value="YbgI_SA1388"/>
    <property type="match status" value="1"/>
</dbReference>
<feature type="binding site" evidence="6">
    <location>
        <position position="327"/>
    </location>
    <ligand>
        <name>a divalent metal cation</name>
        <dbReference type="ChEBI" id="CHEBI:60240"/>
        <label>1</label>
    </ligand>
</feature>
<protein>
    <recommendedName>
        <fullName evidence="3 5">GTP cyclohydrolase 1 type 2 homolog</fullName>
    </recommendedName>
</protein>
<organism evidence="7 8">
    <name type="scientific">Flammeovirga yaeyamensis</name>
    <dbReference type="NCBI Taxonomy" id="367791"/>
    <lineage>
        <taxon>Bacteria</taxon>
        <taxon>Pseudomonadati</taxon>
        <taxon>Bacteroidota</taxon>
        <taxon>Cytophagia</taxon>
        <taxon>Cytophagales</taxon>
        <taxon>Flammeovirgaceae</taxon>
        <taxon>Flammeovirga</taxon>
    </lineage>
</organism>